<dbReference type="OrthoDB" id="1172063at2"/>
<protein>
    <recommendedName>
        <fullName evidence="3">DUF4374 domain-containing protein</fullName>
    </recommendedName>
</protein>
<organism evidence="1 2">
    <name type="scientific">Aureicoccus marinus</name>
    <dbReference type="NCBI Taxonomy" id="754435"/>
    <lineage>
        <taxon>Bacteria</taxon>
        <taxon>Pseudomonadati</taxon>
        <taxon>Bacteroidota</taxon>
        <taxon>Flavobacteriia</taxon>
        <taxon>Flavobacteriales</taxon>
        <taxon>Flavobacteriaceae</taxon>
        <taxon>Aureicoccus</taxon>
    </lineage>
</organism>
<accession>A0A2S7T947</accession>
<dbReference type="PROSITE" id="PS51257">
    <property type="entry name" value="PROKAR_LIPOPROTEIN"/>
    <property type="match status" value="1"/>
</dbReference>
<comment type="caution">
    <text evidence="1">The sequence shown here is derived from an EMBL/GenBank/DDBJ whole genome shotgun (WGS) entry which is preliminary data.</text>
</comment>
<evidence type="ECO:0000313" key="2">
    <source>
        <dbReference type="Proteomes" id="UP000239366"/>
    </source>
</evidence>
<dbReference type="AlphaFoldDB" id="A0A2S7T947"/>
<reference evidence="2" key="1">
    <citation type="submission" date="2016-11" db="EMBL/GenBank/DDBJ databases">
        <title>Trade-off between light-utilization and light-protection in marine flavobacteria.</title>
        <authorList>
            <person name="Kumagai Y."/>
            <person name="Yoshizawa S."/>
            <person name="Kogure K."/>
        </authorList>
    </citation>
    <scope>NUCLEOTIDE SEQUENCE [LARGE SCALE GENOMIC DNA]</scope>
    <source>
        <strain evidence="2">SG-18</strain>
    </source>
</reference>
<name>A0A2S7T947_9FLAO</name>
<sequence length="374" mass="41323">MKIRRLGFYLLLFGFFSCSTETLQQPQEPQDPDEVILVGEDFTSVYTSIYNPQTGVFASRNLTAELGVPLDYLIQRDYQNELSFYSFEGGAFSLFRTNPTNGISTSIAGFYINSPERSIIWGADADESIYLAFFAPVGSKNLSLLRMGLDTAITDEFTVEFGVEEVYPPLVFNGSLLVGYQSGTGNYKIAVYQLQNFQLKGTLDLGNGASPSYFVTEDQRLGVLRSGLGVSPELEVYDLNSLQFLFSNTLEVNQFFQPGPVQAELIGSNFYYYFTYAQPSPVVDGPAQINLDDGINRLVDINALRLQLEDERGLRLVFTAKGVGQGSPPQYYLGYGYQTTDNSVEGGVLILDAGGSILAQRELPYIPTAIIARD</sequence>
<evidence type="ECO:0000313" key="1">
    <source>
        <dbReference type="EMBL" id="PQJ16174.1"/>
    </source>
</evidence>
<evidence type="ECO:0008006" key="3">
    <source>
        <dbReference type="Google" id="ProtNLM"/>
    </source>
</evidence>
<proteinExistence type="predicted"/>
<dbReference type="RefSeq" id="WP_105001848.1">
    <property type="nucleotide sequence ID" value="NZ_MQVX01000001.1"/>
</dbReference>
<gene>
    <name evidence="1" type="ORF">BST99_10950</name>
</gene>
<dbReference type="EMBL" id="MQVX01000001">
    <property type="protein sequence ID" value="PQJ16174.1"/>
    <property type="molecule type" value="Genomic_DNA"/>
</dbReference>
<dbReference type="Proteomes" id="UP000239366">
    <property type="component" value="Unassembled WGS sequence"/>
</dbReference>
<keyword evidence="2" id="KW-1185">Reference proteome</keyword>